<reference evidence="1 2" key="1">
    <citation type="submission" date="2018-10" db="EMBL/GenBank/DDBJ databases">
        <title>Genomic Encyclopedia of Archaeal and Bacterial Type Strains, Phase II (KMG-II): from individual species to whole genera.</title>
        <authorList>
            <person name="Goeker M."/>
        </authorList>
    </citation>
    <scope>NUCLEOTIDE SEQUENCE [LARGE SCALE GENOMIC DNA]</scope>
    <source>
        <strain evidence="1 2">DSM 43383</strain>
    </source>
</reference>
<name>A0A495QRQ7_9ACTN</name>
<dbReference type="RefSeq" id="WP_211342889.1">
    <property type="nucleotide sequence ID" value="NZ_RBWU01000002.1"/>
</dbReference>
<dbReference type="Proteomes" id="UP000274601">
    <property type="component" value="Unassembled WGS sequence"/>
</dbReference>
<proteinExistence type="predicted"/>
<accession>A0A495QRQ7</accession>
<organism evidence="1 2">
    <name type="scientific">Actinomadura pelletieri DSM 43383</name>
    <dbReference type="NCBI Taxonomy" id="1120940"/>
    <lineage>
        <taxon>Bacteria</taxon>
        <taxon>Bacillati</taxon>
        <taxon>Actinomycetota</taxon>
        <taxon>Actinomycetes</taxon>
        <taxon>Streptosporangiales</taxon>
        <taxon>Thermomonosporaceae</taxon>
        <taxon>Actinomadura</taxon>
    </lineage>
</organism>
<evidence type="ECO:0000313" key="1">
    <source>
        <dbReference type="EMBL" id="RKS76183.1"/>
    </source>
</evidence>
<evidence type="ECO:0000313" key="2">
    <source>
        <dbReference type="Proteomes" id="UP000274601"/>
    </source>
</evidence>
<dbReference type="AlphaFoldDB" id="A0A495QRQ7"/>
<comment type="caution">
    <text evidence="1">The sequence shown here is derived from an EMBL/GenBank/DDBJ whole genome shotgun (WGS) entry which is preliminary data.</text>
</comment>
<sequence length="155" mass="17810">MTEPEPVLMALHEQHYKLMWQGLKKHEFRRRYMEGRPTRWFVYLTTPVARLTAVIDLGPPVVDGPDRIAAIAEQAQAGNGARVLEYLKGLDRGFAIPLLRVSEYPGLSIEDLRNELGSFQPPQAYMRLRRHQHLLAVCEKLATETPTRQLTVQHQ</sequence>
<keyword evidence="2" id="KW-1185">Reference proteome</keyword>
<gene>
    <name evidence="1" type="ORF">BZB76_1533</name>
</gene>
<protein>
    <submittedName>
        <fullName evidence="1">Putative transcriptional regulator</fullName>
    </submittedName>
</protein>
<dbReference type="EMBL" id="RBWU01000002">
    <property type="protein sequence ID" value="RKS76183.1"/>
    <property type="molecule type" value="Genomic_DNA"/>
</dbReference>